<dbReference type="GO" id="GO:0005886">
    <property type="term" value="C:plasma membrane"/>
    <property type="evidence" value="ECO:0007669"/>
    <property type="project" value="UniProtKB-SubCell"/>
</dbReference>
<feature type="transmembrane region" description="Helical" evidence="6">
    <location>
        <begin position="6"/>
        <end position="29"/>
    </location>
</feature>
<comment type="subcellular location">
    <subcellularLocation>
        <location evidence="1">Cell membrane</location>
        <topology evidence="1">Multi-pass membrane protein</topology>
    </subcellularLocation>
</comment>
<evidence type="ECO:0000256" key="4">
    <source>
        <dbReference type="ARBA" id="ARBA00022989"/>
    </source>
</evidence>
<evidence type="ECO:0000313" key="8">
    <source>
        <dbReference type="Proteomes" id="UP000184041"/>
    </source>
</evidence>
<dbReference type="Pfam" id="PF01810">
    <property type="entry name" value="LysE"/>
    <property type="match status" value="1"/>
</dbReference>
<evidence type="ECO:0000256" key="6">
    <source>
        <dbReference type="SAM" id="Phobius"/>
    </source>
</evidence>
<feature type="transmembrane region" description="Helical" evidence="6">
    <location>
        <begin position="75"/>
        <end position="93"/>
    </location>
</feature>
<keyword evidence="3 6" id="KW-0812">Transmembrane</keyword>
<dbReference type="PIRSF" id="PIRSF006324">
    <property type="entry name" value="LeuE"/>
    <property type="match status" value="1"/>
</dbReference>
<keyword evidence="4 6" id="KW-1133">Transmembrane helix</keyword>
<evidence type="ECO:0000256" key="1">
    <source>
        <dbReference type="ARBA" id="ARBA00004651"/>
    </source>
</evidence>
<keyword evidence="5 6" id="KW-0472">Membrane</keyword>
<dbReference type="PANTHER" id="PTHR30086">
    <property type="entry name" value="ARGININE EXPORTER PROTEIN ARGO"/>
    <property type="match status" value="1"/>
</dbReference>
<keyword evidence="8" id="KW-1185">Reference proteome</keyword>
<gene>
    <name evidence="7" type="ORF">SAMN05443144_11755</name>
</gene>
<organism evidence="7 8">
    <name type="scientific">Fodinibius roseus</name>
    <dbReference type="NCBI Taxonomy" id="1194090"/>
    <lineage>
        <taxon>Bacteria</taxon>
        <taxon>Pseudomonadati</taxon>
        <taxon>Balneolota</taxon>
        <taxon>Balneolia</taxon>
        <taxon>Balneolales</taxon>
        <taxon>Balneolaceae</taxon>
        <taxon>Fodinibius</taxon>
    </lineage>
</organism>
<dbReference type="STRING" id="1194090.SAMN05443144_11755"/>
<dbReference type="PANTHER" id="PTHR30086:SF20">
    <property type="entry name" value="ARGININE EXPORTER PROTEIN ARGO-RELATED"/>
    <property type="match status" value="1"/>
</dbReference>
<feature type="transmembrane region" description="Helical" evidence="6">
    <location>
        <begin position="148"/>
        <end position="175"/>
    </location>
</feature>
<dbReference type="InterPro" id="IPR001123">
    <property type="entry name" value="LeuE-type"/>
</dbReference>
<dbReference type="AlphaFoldDB" id="A0A1M5GI16"/>
<dbReference type="EMBL" id="FQUS01000017">
    <property type="protein sequence ID" value="SHG03152.1"/>
    <property type="molecule type" value="Genomic_DNA"/>
</dbReference>
<evidence type="ECO:0000313" key="7">
    <source>
        <dbReference type="EMBL" id="SHG03152.1"/>
    </source>
</evidence>
<feature type="transmembrane region" description="Helical" evidence="6">
    <location>
        <begin position="187"/>
        <end position="208"/>
    </location>
</feature>
<dbReference type="GO" id="GO:0015171">
    <property type="term" value="F:amino acid transmembrane transporter activity"/>
    <property type="evidence" value="ECO:0007669"/>
    <property type="project" value="TreeGrafter"/>
</dbReference>
<dbReference type="Proteomes" id="UP000184041">
    <property type="component" value="Unassembled WGS sequence"/>
</dbReference>
<reference evidence="7 8" key="1">
    <citation type="submission" date="2016-11" db="EMBL/GenBank/DDBJ databases">
        <authorList>
            <person name="Jaros S."/>
            <person name="Januszkiewicz K."/>
            <person name="Wedrychowicz H."/>
        </authorList>
    </citation>
    <scope>NUCLEOTIDE SEQUENCE [LARGE SCALE GENOMIC DNA]</scope>
    <source>
        <strain evidence="7 8">DSM 21986</strain>
    </source>
</reference>
<protein>
    <submittedName>
        <fullName evidence="7">Threonine/homoserine/homoserine lactone efflux protein</fullName>
    </submittedName>
</protein>
<feature type="transmembrane region" description="Helical" evidence="6">
    <location>
        <begin position="41"/>
        <end position="69"/>
    </location>
</feature>
<evidence type="ECO:0000256" key="5">
    <source>
        <dbReference type="ARBA" id="ARBA00023136"/>
    </source>
</evidence>
<evidence type="ECO:0000256" key="3">
    <source>
        <dbReference type="ARBA" id="ARBA00022692"/>
    </source>
</evidence>
<accession>A0A1M5GI16</accession>
<dbReference type="RefSeq" id="WP_073066237.1">
    <property type="nucleotide sequence ID" value="NZ_FQUS01000017.1"/>
</dbReference>
<keyword evidence="2" id="KW-1003">Cell membrane</keyword>
<evidence type="ECO:0000256" key="2">
    <source>
        <dbReference type="ARBA" id="ARBA00022475"/>
    </source>
</evidence>
<feature type="transmembrane region" description="Helical" evidence="6">
    <location>
        <begin position="121"/>
        <end position="142"/>
    </location>
</feature>
<proteinExistence type="predicted"/>
<name>A0A1M5GI16_9BACT</name>
<sequence>MFGIEHFFVFISAGLLLNISPGPDMIYVATRSSTQGKMAGIVSSLGIATGSLFHIIGAAIGLSAIIFYSSVAFQLIKWIGAGYLVYLGIKAILNAYKNVNTQNDALINKTKSLTEIYKKGILVNLLNPKVALFFMAFLPQFVDPASSYFTAGIILLGLLFNICGTAILIIVAYFFSKLGEWLTGRPLFHKVKSWVSGTVYILLGIGIATSEK</sequence>